<dbReference type="GO" id="GO:0005737">
    <property type="term" value="C:cytoplasm"/>
    <property type="evidence" value="ECO:0007669"/>
    <property type="project" value="UniProtKB-ARBA"/>
</dbReference>
<dbReference type="GO" id="GO:0046557">
    <property type="term" value="F:glucan endo-1,6-beta-glucosidase activity"/>
    <property type="evidence" value="ECO:0007669"/>
    <property type="project" value="TreeGrafter"/>
</dbReference>
<dbReference type="Pfam" id="PF00150">
    <property type="entry name" value="Cellulase"/>
    <property type="match status" value="1"/>
</dbReference>
<dbReference type="InterPro" id="IPR017853">
    <property type="entry name" value="GH"/>
</dbReference>
<feature type="compositionally biased region" description="Low complexity" evidence="5">
    <location>
        <begin position="330"/>
        <end position="340"/>
    </location>
</feature>
<feature type="domain" description="Glycoside hydrolase family 5" evidence="6">
    <location>
        <begin position="107"/>
        <end position="405"/>
    </location>
</feature>
<dbReference type="GO" id="GO:0009251">
    <property type="term" value="P:glucan catabolic process"/>
    <property type="evidence" value="ECO:0007669"/>
    <property type="project" value="TreeGrafter"/>
</dbReference>
<comment type="similarity">
    <text evidence="1 4">Belongs to the glycosyl hydrolase 5 (cellulase A) family.</text>
</comment>
<reference evidence="7 8" key="1">
    <citation type="journal article" date="2019" name="Nat. Ecol. Evol.">
        <title>Megaphylogeny resolves global patterns of mushroom evolution.</title>
        <authorList>
            <person name="Varga T."/>
            <person name="Krizsan K."/>
            <person name="Foldi C."/>
            <person name="Dima B."/>
            <person name="Sanchez-Garcia M."/>
            <person name="Sanchez-Ramirez S."/>
            <person name="Szollosi G.J."/>
            <person name="Szarkandi J.G."/>
            <person name="Papp V."/>
            <person name="Albert L."/>
            <person name="Andreopoulos W."/>
            <person name="Angelini C."/>
            <person name="Antonin V."/>
            <person name="Barry K.W."/>
            <person name="Bougher N.L."/>
            <person name="Buchanan P."/>
            <person name="Buyck B."/>
            <person name="Bense V."/>
            <person name="Catcheside P."/>
            <person name="Chovatia M."/>
            <person name="Cooper J."/>
            <person name="Damon W."/>
            <person name="Desjardin D."/>
            <person name="Finy P."/>
            <person name="Geml J."/>
            <person name="Haridas S."/>
            <person name="Hughes K."/>
            <person name="Justo A."/>
            <person name="Karasinski D."/>
            <person name="Kautmanova I."/>
            <person name="Kiss B."/>
            <person name="Kocsube S."/>
            <person name="Kotiranta H."/>
            <person name="LaButti K.M."/>
            <person name="Lechner B.E."/>
            <person name="Liimatainen K."/>
            <person name="Lipzen A."/>
            <person name="Lukacs Z."/>
            <person name="Mihaltcheva S."/>
            <person name="Morgado L.N."/>
            <person name="Niskanen T."/>
            <person name="Noordeloos M.E."/>
            <person name="Ohm R.A."/>
            <person name="Ortiz-Santana B."/>
            <person name="Ovrebo C."/>
            <person name="Racz N."/>
            <person name="Riley R."/>
            <person name="Savchenko A."/>
            <person name="Shiryaev A."/>
            <person name="Soop K."/>
            <person name="Spirin V."/>
            <person name="Szebenyi C."/>
            <person name="Tomsovsky M."/>
            <person name="Tulloss R.E."/>
            <person name="Uehling J."/>
            <person name="Grigoriev I.V."/>
            <person name="Vagvolgyi C."/>
            <person name="Papp T."/>
            <person name="Martin F.M."/>
            <person name="Miettinen O."/>
            <person name="Hibbett D.S."/>
            <person name="Nagy L.G."/>
        </authorList>
    </citation>
    <scope>NUCLEOTIDE SEQUENCE [LARGE SCALE GENOMIC DNA]</scope>
    <source>
        <strain evidence="7 8">CBS 962.96</strain>
    </source>
</reference>
<dbReference type="PANTHER" id="PTHR31297:SF43">
    <property type="entry name" value="GLUCAN 1,3-BETA-GLUCOSIDASE 3"/>
    <property type="match status" value="1"/>
</dbReference>
<evidence type="ECO:0000256" key="2">
    <source>
        <dbReference type="ARBA" id="ARBA00022801"/>
    </source>
</evidence>
<protein>
    <submittedName>
        <fullName evidence="7">Glycoside hydrolase</fullName>
    </submittedName>
</protein>
<keyword evidence="3 4" id="KW-0326">Glycosidase</keyword>
<dbReference type="OrthoDB" id="1887033at2759"/>
<dbReference type="AlphaFoldDB" id="A0A4S8L018"/>
<feature type="region of interest" description="Disordered" evidence="5">
    <location>
        <begin position="16"/>
        <end position="42"/>
    </location>
</feature>
<evidence type="ECO:0000313" key="7">
    <source>
        <dbReference type="EMBL" id="THU81551.1"/>
    </source>
</evidence>
<dbReference type="Gene3D" id="3.20.20.80">
    <property type="entry name" value="Glycosidases"/>
    <property type="match status" value="1"/>
</dbReference>
<dbReference type="GO" id="GO:0009986">
    <property type="term" value="C:cell surface"/>
    <property type="evidence" value="ECO:0007669"/>
    <property type="project" value="TreeGrafter"/>
</dbReference>
<evidence type="ECO:0000259" key="6">
    <source>
        <dbReference type="Pfam" id="PF00150"/>
    </source>
</evidence>
<dbReference type="SUPFAM" id="SSF51445">
    <property type="entry name" value="(Trans)glycosidases"/>
    <property type="match status" value="1"/>
</dbReference>
<dbReference type="GO" id="GO:0005576">
    <property type="term" value="C:extracellular region"/>
    <property type="evidence" value="ECO:0007669"/>
    <property type="project" value="TreeGrafter"/>
</dbReference>
<dbReference type="EMBL" id="ML179799">
    <property type="protein sequence ID" value="THU81551.1"/>
    <property type="molecule type" value="Genomic_DNA"/>
</dbReference>
<keyword evidence="8" id="KW-1185">Reference proteome</keyword>
<sequence>MNKLFKKVQTKLERRLSDFPGLNNQPSSSSSSSHNTSIPVIPISQTPSTREIYRLRKQRGVNLGSWFTLENWLTPSLFTRAANSKSSEMDILEGMSSDLASAKSMLNNHWASFINEGDWQWMASHGINTVRIPVSYYHFLPSHPDPSVRALMAHTEFARFESVYTDAWGYFRNAIQTAQKYHIGVLVDLHAAPGAQNTDAHSGLSGGHAGLWDSREKQKLTIEILVALAKEIVGYPNVVGLEVLNEPKNSNMLQGFYDSAINAIVVQAGIHTMDLPIYISDSWEIGWYSQYVEHRANEGKFVALDHHLYRCFTQQDQSKSASDHAKDVHPSSQPPGGSSSMLSNASNKTGSALVIGEWSAALNPASLRHYGSEEAKRTAQAEWGHAQWEAYERFCAGWFFWTLKKEGGKDKGWGFYSAVEEGVLPGYVDRMKGAYERNKGNLDLEGLRAQGVAEGEGAYESHVGWWDNNSSASAKGKFEHWRFKEGYEKGWEDALAFWFGGESGELGGSELGFVGWWKRVRVEGHRRERGHSGMVWEFEHGYEQGIRKFGEVMKGI</sequence>
<evidence type="ECO:0000256" key="4">
    <source>
        <dbReference type="RuleBase" id="RU361153"/>
    </source>
</evidence>
<dbReference type="PANTHER" id="PTHR31297">
    <property type="entry name" value="GLUCAN ENDO-1,6-BETA-GLUCOSIDASE B"/>
    <property type="match status" value="1"/>
</dbReference>
<organism evidence="7 8">
    <name type="scientific">Dendrothele bispora (strain CBS 962.96)</name>
    <dbReference type="NCBI Taxonomy" id="1314807"/>
    <lineage>
        <taxon>Eukaryota</taxon>
        <taxon>Fungi</taxon>
        <taxon>Dikarya</taxon>
        <taxon>Basidiomycota</taxon>
        <taxon>Agaricomycotina</taxon>
        <taxon>Agaricomycetes</taxon>
        <taxon>Agaricomycetidae</taxon>
        <taxon>Agaricales</taxon>
        <taxon>Agaricales incertae sedis</taxon>
        <taxon>Dendrothele</taxon>
    </lineage>
</organism>
<dbReference type="Proteomes" id="UP000297245">
    <property type="component" value="Unassembled WGS sequence"/>
</dbReference>
<feature type="region of interest" description="Disordered" evidence="5">
    <location>
        <begin position="320"/>
        <end position="345"/>
    </location>
</feature>
<accession>A0A4S8L018</accession>
<evidence type="ECO:0000256" key="5">
    <source>
        <dbReference type="SAM" id="MobiDB-lite"/>
    </source>
</evidence>
<evidence type="ECO:0000256" key="3">
    <source>
        <dbReference type="ARBA" id="ARBA00023295"/>
    </source>
</evidence>
<keyword evidence="2 4" id="KW-0378">Hydrolase</keyword>
<name>A0A4S8L018_DENBC</name>
<proteinExistence type="inferred from homology"/>
<dbReference type="InterPro" id="IPR001547">
    <property type="entry name" value="Glyco_hydro_5"/>
</dbReference>
<dbReference type="FunFam" id="3.20.20.80:FF:000100">
    <property type="entry name" value="Glycoside hydrolase superfamily"/>
    <property type="match status" value="1"/>
</dbReference>
<dbReference type="InterPro" id="IPR050386">
    <property type="entry name" value="Glycosyl_hydrolase_5"/>
</dbReference>
<gene>
    <name evidence="7" type="ORF">K435DRAFT_784971</name>
</gene>
<evidence type="ECO:0000313" key="8">
    <source>
        <dbReference type="Proteomes" id="UP000297245"/>
    </source>
</evidence>
<evidence type="ECO:0000256" key="1">
    <source>
        <dbReference type="ARBA" id="ARBA00005641"/>
    </source>
</evidence>